<dbReference type="GO" id="GO:0009097">
    <property type="term" value="P:isoleucine biosynthetic process"/>
    <property type="evidence" value="ECO:0007669"/>
    <property type="project" value="TreeGrafter"/>
</dbReference>
<reference evidence="4" key="1">
    <citation type="journal article" date="2015" name="Nature">
        <title>Complex archaea that bridge the gap between prokaryotes and eukaryotes.</title>
        <authorList>
            <person name="Spang A."/>
            <person name="Saw J.H."/>
            <person name="Jorgensen S.L."/>
            <person name="Zaremba-Niedzwiedzka K."/>
            <person name="Martijn J."/>
            <person name="Lind A.E."/>
            <person name="van Eijk R."/>
            <person name="Schleper C."/>
            <person name="Guy L."/>
            <person name="Ettema T.J."/>
        </authorList>
    </citation>
    <scope>NUCLEOTIDE SEQUENCE</scope>
</reference>
<dbReference type="SUPFAM" id="SSF52467">
    <property type="entry name" value="DHS-like NAD/FAD-binding domain"/>
    <property type="match status" value="1"/>
</dbReference>
<dbReference type="GO" id="GO:0030976">
    <property type="term" value="F:thiamine pyrophosphate binding"/>
    <property type="evidence" value="ECO:0007669"/>
    <property type="project" value="InterPro"/>
</dbReference>
<dbReference type="GO" id="GO:0003984">
    <property type="term" value="F:acetolactate synthase activity"/>
    <property type="evidence" value="ECO:0007669"/>
    <property type="project" value="TreeGrafter"/>
</dbReference>
<feature type="domain" description="Thiamine pyrophosphate enzyme central" evidence="2">
    <location>
        <begin position="195"/>
        <end position="287"/>
    </location>
</feature>
<dbReference type="AlphaFoldDB" id="A0A0F9I8H9"/>
<dbReference type="InterPro" id="IPR029035">
    <property type="entry name" value="DHS-like_NAD/FAD-binding_dom"/>
</dbReference>
<dbReference type="Gene3D" id="3.40.50.970">
    <property type="match status" value="1"/>
</dbReference>
<dbReference type="SUPFAM" id="SSF52518">
    <property type="entry name" value="Thiamin diphosphate-binding fold (THDP-binding)"/>
    <property type="match status" value="1"/>
</dbReference>
<dbReference type="Pfam" id="PF00205">
    <property type="entry name" value="TPP_enzyme_M"/>
    <property type="match status" value="1"/>
</dbReference>
<dbReference type="GO" id="GO:0000287">
    <property type="term" value="F:magnesium ion binding"/>
    <property type="evidence" value="ECO:0007669"/>
    <property type="project" value="InterPro"/>
</dbReference>
<evidence type="ECO:0000313" key="4">
    <source>
        <dbReference type="EMBL" id="KKL83717.1"/>
    </source>
</evidence>
<feature type="non-terminal residue" evidence="4">
    <location>
        <position position="288"/>
    </location>
</feature>
<dbReference type="GO" id="GO:0005948">
    <property type="term" value="C:acetolactate synthase complex"/>
    <property type="evidence" value="ECO:0007669"/>
    <property type="project" value="TreeGrafter"/>
</dbReference>
<gene>
    <name evidence="4" type="ORF">LCGC14_1971930</name>
</gene>
<name>A0A0F9I8H9_9ZZZZ</name>
<dbReference type="Pfam" id="PF02776">
    <property type="entry name" value="TPP_enzyme_N"/>
    <property type="match status" value="1"/>
</dbReference>
<dbReference type="PANTHER" id="PTHR18968:SF13">
    <property type="entry name" value="ACETOLACTATE SYNTHASE CATALYTIC SUBUNIT, MITOCHONDRIAL"/>
    <property type="match status" value="1"/>
</dbReference>
<evidence type="ECO:0000259" key="3">
    <source>
        <dbReference type="Pfam" id="PF02776"/>
    </source>
</evidence>
<dbReference type="Gene3D" id="3.40.50.1220">
    <property type="entry name" value="TPP-binding domain"/>
    <property type="match status" value="1"/>
</dbReference>
<dbReference type="GO" id="GO:0050660">
    <property type="term" value="F:flavin adenine dinucleotide binding"/>
    <property type="evidence" value="ECO:0007669"/>
    <property type="project" value="TreeGrafter"/>
</dbReference>
<dbReference type="CDD" id="cd07035">
    <property type="entry name" value="TPP_PYR_POX_like"/>
    <property type="match status" value="1"/>
</dbReference>
<sequence length="288" mass="31147">MAELTGAQMVMESLAREGTEHIFGLPGGANLPLYDAIPQYYPKVRHYLVKHEQCAAHAADAYARVSGKVGVCFATSGPGATNIVTGIANAWMDSVPLVCITGAVISALLGRDGFQEADITGITIPITKHNYLVLDVAEIPKVIREAFHIASTGRPGPVLVDIPRDVFQQKAEFVWPEKVELKGYRPRLYPDPAEVAKAAELIAEAKRPVILSGHGIIISQAYDEIRELAEKGNIPVITTLLGISGFPGTHPLYLGMPGMHGMYWNNIAIHESDLLIAAGMRFDDRITG</sequence>
<dbReference type="InterPro" id="IPR029061">
    <property type="entry name" value="THDP-binding"/>
</dbReference>
<comment type="similarity">
    <text evidence="1">Belongs to the TPP enzyme family.</text>
</comment>
<dbReference type="EMBL" id="LAZR01021903">
    <property type="protein sequence ID" value="KKL83717.1"/>
    <property type="molecule type" value="Genomic_DNA"/>
</dbReference>
<accession>A0A0F9I8H9</accession>
<dbReference type="InterPro" id="IPR012000">
    <property type="entry name" value="Thiamin_PyroP_enz_cen_dom"/>
</dbReference>
<dbReference type="PANTHER" id="PTHR18968">
    <property type="entry name" value="THIAMINE PYROPHOSPHATE ENZYMES"/>
    <property type="match status" value="1"/>
</dbReference>
<organism evidence="4">
    <name type="scientific">marine sediment metagenome</name>
    <dbReference type="NCBI Taxonomy" id="412755"/>
    <lineage>
        <taxon>unclassified sequences</taxon>
        <taxon>metagenomes</taxon>
        <taxon>ecological metagenomes</taxon>
    </lineage>
</organism>
<dbReference type="GO" id="GO:0009099">
    <property type="term" value="P:L-valine biosynthetic process"/>
    <property type="evidence" value="ECO:0007669"/>
    <property type="project" value="TreeGrafter"/>
</dbReference>
<feature type="domain" description="Thiamine pyrophosphate enzyme N-terminal TPP-binding" evidence="3">
    <location>
        <begin position="5"/>
        <end position="120"/>
    </location>
</feature>
<dbReference type="InterPro" id="IPR045229">
    <property type="entry name" value="TPP_enz"/>
</dbReference>
<evidence type="ECO:0000259" key="2">
    <source>
        <dbReference type="Pfam" id="PF00205"/>
    </source>
</evidence>
<evidence type="ECO:0008006" key="5">
    <source>
        <dbReference type="Google" id="ProtNLM"/>
    </source>
</evidence>
<evidence type="ECO:0000256" key="1">
    <source>
        <dbReference type="ARBA" id="ARBA00007812"/>
    </source>
</evidence>
<proteinExistence type="inferred from homology"/>
<comment type="caution">
    <text evidence="4">The sequence shown here is derived from an EMBL/GenBank/DDBJ whole genome shotgun (WGS) entry which is preliminary data.</text>
</comment>
<dbReference type="FunFam" id="3.40.50.970:FF:000007">
    <property type="entry name" value="Acetolactate synthase"/>
    <property type="match status" value="1"/>
</dbReference>
<protein>
    <recommendedName>
        <fullName evidence="5">Thiamine pyrophosphate enzyme N-terminal TPP-binding domain-containing protein</fullName>
    </recommendedName>
</protein>
<dbReference type="InterPro" id="IPR012001">
    <property type="entry name" value="Thiamin_PyroP_enz_TPP-bd_dom"/>
</dbReference>